<evidence type="ECO:0000256" key="1">
    <source>
        <dbReference type="SAM" id="Phobius"/>
    </source>
</evidence>
<dbReference type="EMBL" id="JAEMNV010000004">
    <property type="protein sequence ID" value="MBJ8340076.1"/>
    <property type="molecule type" value="Genomic_DNA"/>
</dbReference>
<evidence type="ECO:0000313" key="2">
    <source>
        <dbReference type="EMBL" id="MBJ8340076.1"/>
    </source>
</evidence>
<keyword evidence="1" id="KW-0812">Transmembrane</keyword>
<feature type="transmembrane region" description="Helical" evidence="1">
    <location>
        <begin position="7"/>
        <end position="26"/>
    </location>
</feature>
<reference evidence="2" key="1">
    <citation type="submission" date="2020-12" db="EMBL/GenBank/DDBJ databases">
        <title>Antrihabitans popcorni sp. nov. and Antrihabitans auranticaus sp. nov., isolated from a larva cave.</title>
        <authorList>
            <person name="Lee S.D."/>
            <person name="Kim I.S."/>
        </authorList>
    </citation>
    <scope>NUCLEOTIDE SEQUENCE</scope>
    <source>
        <strain evidence="2">YC3-6</strain>
    </source>
</reference>
<name>A0A934NRD9_9NOCA</name>
<evidence type="ECO:0000313" key="3">
    <source>
        <dbReference type="Proteomes" id="UP000655868"/>
    </source>
</evidence>
<keyword evidence="1" id="KW-0472">Membrane</keyword>
<keyword evidence="3" id="KW-1185">Reference proteome</keyword>
<proteinExistence type="predicted"/>
<comment type="caution">
    <text evidence="2">The sequence shown here is derived from an EMBL/GenBank/DDBJ whole genome shotgun (WGS) entry which is preliminary data.</text>
</comment>
<accession>A0A934NRD9</accession>
<keyword evidence="1" id="KW-1133">Transmembrane helix</keyword>
<protein>
    <submittedName>
        <fullName evidence="2">Uncharacterized protein</fullName>
    </submittedName>
</protein>
<sequence>MIFGIDVFGLIPALIPLLPSTILGFVPDAFGALGEWGACIAQYGAESPLCQGL</sequence>
<dbReference type="Proteomes" id="UP000655868">
    <property type="component" value="Unassembled WGS sequence"/>
</dbReference>
<gene>
    <name evidence="2" type="ORF">JGU71_14380</name>
</gene>
<dbReference type="RefSeq" id="WP_199704832.1">
    <property type="nucleotide sequence ID" value="NZ_JAEMNV010000004.1"/>
</dbReference>
<dbReference type="AlphaFoldDB" id="A0A934NRD9"/>
<organism evidence="2 3">
    <name type="scientific">Antrihabitans stalagmiti</name>
    <dbReference type="NCBI Taxonomy" id="2799499"/>
    <lineage>
        <taxon>Bacteria</taxon>
        <taxon>Bacillati</taxon>
        <taxon>Actinomycetota</taxon>
        <taxon>Actinomycetes</taxon>
        <taxon>Mycobacteriales</taxon>
        <taxon>Nocardiaceae</taxon>
        <taxon>Antrihabitans</taxon>
    </lineage>
</organism>